<organism evidence="2 3">
    <name type="scientific">Gottfriedia acidiceleris</name>
    <dbReference type="NCBI Taxonomy" id="371036"/>
    <lineage>
        <taxon>Bacteria</taxon>
        <taxon>Bacillati</taxon>
        <taxon>Bacillota</taxon>
        <taxon>Bacilli</taxon>
        <taxon>Bacillales</taxon>
        <taxon>Bacillaceae</taxon>
        <taxon>Gottfriedia</taxon>
    </lineage>
</organism>
<evidence type="ECO:0000313" key="2">
    <source>
        <dbReference type="EMBL" id="UPM55441.1"/>
    </source>
</evidence>
<dbReference type="PROSITE" id="PS51257">
    <property type="entry name" value="PROKAR_LIPOPROTEIN"/>
    <property type="match status" value="1"/>
</dbReference>
<feature type="chain" id="PRO_5045582580" description="DUF4467 domain-containing protein" evidence="1">
    <location>
        <begin position="21"/>
        <end position="123"/>
    </location>
</feature>
<evidence type="ECO:0008006" key="4">
    <source>
        <dbReference type="Google" id="ProtNLM"/>
    </source>
</evidence>
<protein>
    <recommendedName>
        <fullName evidence="4">DUF4467 domain-containing protein</fullName>
    </recommendedName>
</protein>
<name>A0ABY4JNM3_9BACI</name>
<reference evidence="2 3" key="1">
    <citation type="submission" date="2022-04" db="EMBL/GenBank/DDBJ databases">
        <title>Mechanism of arsenic methylation and mitigation arsenic toxicity by Bacillus sp. LH14 from an Arsenic-Contaminated Paddy Soil.</title>
        <authorList>
            <person name="Wang D."/>
        </authorList>
    </citation>
    <scope>NUCLEOTIDE SEQUENCE [LARGE SCALE GENOMIC DNA]</scope>
    <source>
        <strain evidence="2 3">LH14</strain>
    </source>
</reference>
<keyword evidence="3" id="KW-1185">Reference proteome</keyword>
<evidence type="ECO:0000313" key="3">
    <source>
        <dbReference type="Proteomes" id="UP000830639"/>
    </source>
</evidence>
<accession>A0ABY4JNM3</accession>
<gene>
    <name evidence="2" type="ORF">MY490_06255</name>
</gene>
<feature type="signal peptide" evidence="1">
    <location>
        <begin position="1"/>
        <end position="20"/>
    </location>
</feature>
<dbReference type="EMBL" id="CP096034">
    <property type="protein sequence ID" value="UPM55441.1"/>
    <property type="molecule type" value="Genomic_DNA"/>
</dbReference>
<dbReference type="Proteomes" id="UP000830639">
    <property type="component" value="Chromosome"/>
</dbReference>
<evidence type="ECO:0000256" key="1">
    <source>
        <dbReference type="SAM" id="SignalP"/>
    </source>
</evidence>
<dbReference type="RefSeq" id="WP_248268453.1">
    <property type="nucleotide sequence ID" value="NZ_CP096034.1"/>
</dbReference>
<proteinExistence type="predicted"/>
<sequence>MKMRILVLFATILFIVSLSACNDKNKYDHEINQVIELEKDYLQNEIKIKSTEKIKRSDIVIAVYKKGKYINLIYEVNNTIKIDCFYKKTKKSKYIRYSNSDKEIEKVEKDLRNADYIENTYNK</sequence>
<keyword evidence="1" id="KW-0732">Signal</keyword>